<gene>
    <name evidence="1" type="ORF">AYBTSS11_LOCUS25075</name>
</gene>
<dbReference type="AlphaFoldDB" id="A0AA86SUG2"/>
<proteinExistence type="predicted"/>
<keyword evidence="2" id="KW-1185">Reference proteome</keyword>
<evidence type="ECO:0000313" key="1">
    <source>
        <dbReference type="EMBL" id="CAJ1973018.1"/>
    </source>
</evidence>
<name>A0AA86SUG2_9FABA</name>
<dbReference type="EMBL" id="OY731406">
    <property type="protein sequence ID" value="CAJ1973018.1"/>
    <property type="molecule type" value="Genomic_DNA"/>
</dbReference>
<protein>
    <submittedName>
        <fullName evidence="1">Uncharacterized protein</fullName>
    </submittedName>
</protein>
<sequence>MSFSLSTSPVYSLHTETHQRIQHFIIIYNTSDQNQTNTIRSGTSSTWKLVKSSGSHRIALNLEKGGYKVLSFITALYTKYCDGLDDYSFLHTIWEEIQHWISTSNLKFFSLEEQHKILSSLTGYLDE</sequence>
<accession>A0AA86SUG2</accession>
<organism evidence="1 2">
    <name type="scientific">Sphenostylis stenocarpa</name>
    <dbReference type="NCBI Taxonomy" id="92480"/>
    <lineage>
        <taxon>Eukaryota</taxon>
        <taxon>Viridiplantae</taxon>
        <taxon>Streptophyta</taxon>
        <taxon>Embryophyta</taxon>
        <taxon>Tracheophyta</taxon>
        <taxon>Spermatophyta</taxon>
        <taxon>Magnoliopsida</taxon>
        <taxon>eudicotyledons</taxon>
        <taxon>Gunneridae</taxon>
        <taxon>Pentapetalae</taxon>
        <taxon>rosids</taxon>
        <taxon>fabids</taxon>
        <taxon>Fabales</taxon>
        <taxon>Fabaceae</taxon>
        <taxon>Papilionoideae</taxon>
        <taxon>50 kb inversion clade</taxon>
        <taxon>NPAAA clade</taxon>
        <taxon>indigoferoid/millettioid clade</taxon>
        <taxon>Phaseoleae</taxon>
        <taxon>Sphenostylis</taxon>
    </lineage>
</organism>
<dbReference type="Proteomes" id="UP001189624">
    <property type="component" value="Chromosome 9"/>
</dbReference>
<dbReference type="Gramene" id="rna-AYBTSS11_LOCUS25075">
    <property type="protein sequence ID" value="CAJ1973018.1"/>
    <property type="gene ID" value="gene-AYBTSS11_LOCUS25075"/>
</dbReference>
<evidence type="ECO:0000313" key="2">
    <source>
        <dbReference type="Proteomes" id="UP001189624"/>
    </source>
</evidence>
<reference evidence="1" key="1">
    <citation type="submission" date="2023-10" db="EMBL/GenBank/DDBJ databases">
        <authorList>
            <person name="Domelevo Entfellner J.-B."/>
        </authorList>
    </citation>
    <scope>NUCLEOTIDE SEQUENCE</scope>
</reference>